<evidence type="ECO:0000313" key="3">
    <source>
        <dbReference type="Proteomes" id="UP000184432"/>
    </source>
</evidence>
<accession>A0A1M6BN05</accession>
<dbReference type="Pfam" id="PF20556">
    <property type="entry name" value="DUF6768"/>
    <property type="match status" value="1"/>
</dbReference>
<keyword evidence="1" id="KW-0472">Membrane</keyword>
<protein>
    <submittedName>
        <fullName evidence="2">Uncharacterized protein</fullName>
    </submittedName>
</protein>
<dbReference type="OrthoDB" id="981351at2"/>
<reference evidence="3" key="1">
    <citation type="submission" date="2016-11" db="EMBL/GenBank/DDBJ databases">
        <authorList>
            <person name="Varghese N."/>
            <person name="Submissions S."/>
        </authorList>
    </citation>
    <scope>NUCLEOTIDE SEQUENCE [LARGE SCALE GENOMIC DNA]</scope>
    <source>
        <strain evidence="3">DSM 22623</strain>
    </source>
</reference>
<evidence type="ECO:0000313" key="2">
    <source>
        <dbReference type="EMBL" id="SHI50105.1"/>
    </source>
</evidence>
<sequence>MKNEIKDIDRLIKETLSEEEAKFYDELDEQNIFEMIGGLYTTKNRWIMIMMSIVNVIVFGLFVYCIIQLFNTDDTNELIRWVGAGFFCAMITSMLKLYSWMQIDKNALLREMKRLELQVSSLASKVSS</sequence>
<organism evidence="2 3">
    <name type="scientific">Aquimarina spongiae</name>
    <dbReference type="NCBI Taxonomy" id="570521"/>
    <lineage>
        <taxon>Bacteria</taxon>
        <taxon>Pseudomonadati</taxon>
        <taxon>Bacteroidota</taxon>
        <taxon>Flavobacteriia</taxon>
        <taxon>Flavobacteriales</taxon>
        <taxon>Flavobacteriaceae</taxon>
        <taxon>Aquimarina</taxon>
    </lineage>
</organism>
<keyword evidence="1" id="KW-0812">Transmembrane</keyword>
<evidence type="ECO:0000256" key="1">
    <source>
        <dbReference type="SAM" id="Phobius"/>
    </source>
</evidence>
<name>A0A1M6BN05_9FLAO</name>
<dbReference type="AlphaFoldDB" id="A0A1M6BN05"/>
<feature type="transmembrane region" description="Helical" evidence="1">
    <location>
        <begin position="81"/>
        <end position="100"/>
    </location>
</feature>
<dbReference type="STRING" id="570521.SAMN04488508_101920"/>
<proteinExistence type="predicted"/>
<feature type="transmembrane region" description="Helical" evidence="1">
    <location>
        <begin position="46"/>
        <end position="69"/>
    </location>
</feature>
<dbReference type="Proteomes" id="UP000184432">
    <property type="component" value="Unassembled WGS sequence"/>
</dbReference>
<gene>
    <name evidence="2" type="ORF">SAMN04488508_101920</name>
</gene>
<dbReference type="EMBL" id="FQYP01000001">
    <property type="protein sequence ID" value="SHI50105.1"/>
    <property type="molecule type" value="Genomic_DNA"/>
</dbReference>
<dbReference type="RefSeq" id="WP_073314305.1">
    <property type="nucleotide sequence ID" value="NZ_FQYP01000001.1"/>
</dbReference>
<dbReference type="InterPro" id="IPR046659">
    <property type="entry name" value="DUF6768"/>
</dbReference>
<keyword evidence="3" id="KW-1185">Reference proteome</keyword>
<keyword evidence="1" id="KW-1133">Transmembrane helix</keyword>